<feature type="region of interest" description="Disordered" evidence="4">
    <location>
        <begin position="225"/>
        <end position="347"/>
    </location>
</feature>
<dbReference type="InterPro" id="IPR037647">
    <property type="entry name" value="HIRIP3"/>
</dbReference>
<dbReference type="PANTHER" id="PTHR15410:SF2">
    <property type="entry name" value="HIRA-INTERACTING PROTEIN 3"/>
    <property type="match status" value="1"/>
</dbReference>
<evidence type="ECO:0000313" key="7">
    <source>
        <dbReference type="Proteomes" id="UP001497516"/>
    </source>
</evidence>
<dbReference type="AlphaFoldDB" id="A0AAV2CZP0"/>
<evidence type="ECO:0000259" key="5">
    <source>
        <dbReference type="SMART" id="SM01082"/>
    </source>
</evidence>
<feature type="compositionally biased region" description="Basic and acidic residues" evidence="4">
    <location>
        <begin position="119"/>
        <end position="129"/>
    </location>
</feature>
<evidence type="ECO:0000256" key="3">
    <source>
        <dbReference type="ARBA" id="ARBA00023242"/>
    </source>
</evidence>
<dbReference type="Proteomes" id="UP001497516">
    <property type="component" value="Chromosome 10"/>
</dbReference>
<feature type="domain" description="Histone chaperone" evidence="5">
    <location>
        <begin position="410"/>
        <end position="445"/>
    </location>
</feature>
<evidence type="ECO:0000256" key="2">
    <source>
        <dbReference type="ARBA" id="ARBA00023186"/>
    </source>
</evidence>
<feature type="compositionally biased region" description="Basic and acidic residues" evidence="4">
    <location>
        <begin position="390"/>
        <end position="405"/>
    </location>
</feature>
<proteinExistence type="predicted"/>
<comment type="subcellular location">
    <subcellularLocation>
        <location evidence="1">Nucleus</location>
    </subcellularLocation>
</comment>
<feature type="compositionally biased region" description="Acidic residues" evidence="4">
    <location>
        <begin position="449"/>
        <end position="492"/>
    </location>
</feature>
<keyword evidence="7" id="KW-1185">Reference proteome</keyword>
<dbReference type="PANTHER" id="PTHR15410">
    <property type="entry name" value="HIRA-INTERACTING PROTEIN 3"/>
    <property type="match status" value="1"/>
</dbReference>
<gene>
    <name evidence="6" type="ORF">LTRI10_LOCUS9327</name>
</gene>
<protein>
    <recommendedName>
        <fullName evidence="5">Histone chaperone domain-containing protein</fullName>
    </recommendedName>
</protein>
<evidence type="ECO:0000256" key="1">
    <source>
        <dbReference type="ARBA" id="ARBA00004123"/>
    </source>
</evidence>
<dbReference type="Pfam" id="PF09649">
    <property type="entry name" value="CHZ"/>
    <property type="match status" value="1"/>
</dbReference>
<dbReference type="SMART" id="SM01082">
    <property type="entry name" value="CHZ"/>
    <property type="match status" value="1"/>
</dbReference>
<feature type="region of interest" description="Disordered" evidence="4">
    <location>
        <begin position="1"/>
        <end position="25"/>
    </location>
</feature>
<dbReference type="EMBL" id="OZ034814">
    <property type="protein sequence ID" value="CAL1362153.1"/>
    <property type="molecule type" value="Genomic_DNA"/>
</dbReference>
<sequence>MAEEKQDATQPAAKAPAEINDAPPDVESQIRTAMRSRVDYFKDLADSLTFEGVRRVLEEDLGLEKFALDVHKRFVKQLLLECMQGVTDGSDQQDSTEMVSKAACSIEEEASEIPGGDVSKIDSKNHDSEEEKMEDSPVMGLLTGHKKSKTESIRTKDIEKKVPNESIIKKAILKRASYIGANSESITMAGLRRLLEEDLKLDNGALDPFKKFISTQLDEVLQSPEVYASKKKTVMNKSQDRSAKRVSSDVRSDSSGKDDDEATHKRKVASKEKTVNSEGPKKRKRSGKESKASAKKQSKPSKAPSHNNSESADEENASDNGDSQSSQEKPVKKREASTPAPTYGKRVEHLKSVIKSCGMSIPPVIYKKVKQVPENKREAELIRELEAILSREDLSSNPSEKEIKEVRRRKERAKELEGIDMSNIVSSSRRRSTSSYAPPPKPPKVPIESESDSDEAEDKDDEEDDENNEDEDADNDVDEESQSDEELDDDGK</sequence>
<feature type="region of interest" description="Disordered" evidence="4">
    <location>
        <begin position="113"/>
        <end position="136"/>
    </location>
</feature>
<feature type="compositionally biased region" description="Basic and acidic residues" evidence="4">
    <location>
        <begin position="238"/>
        <end position="257"/>
    </location>
</feature>
<reference evidence="6 7" key="1">
    <citation type="submission" date="2024-04" db="EMBL/GenBank/DDBJ databases">
        <authorList>
            <person name="Fracassetti M."/>
        </authorList>
    </citation>
    <scope>NUCLEOTIDE SEQUENCE [LARGE SCALE GENOMIC DNA]</scope>
</reference>
<feature type="region of interest" description="Disordered" evidence="4">
    <location>
        <begin position="390"/>
        <end position="492"/>
    </location>
</feature>
<accession>A0AAV2CZP0</accession>
<keyword evidence="3" id="KW-0539">Nucleus</keyword>
<evidence type="ECO:0000313" key="6">
    <source>
        <dbReference type="EMBL" id="CAL1362153.1"/>
    </source>
</evidence>
<dbReference type="InterPro" id="IPR019098">
    <property type="entry name" value="Histone_chaperone_domain_CHZ"/>
</dbReference>
<keyword evidence="2" id="KW-0143">Chaperone</keyword>
<organism evidence="6 7">
    <name type="scientific">Linum trigynum</name>
    <dbReference type="NCBI Taxonomy" id="586398"/>
    <lineage>
        <taxon>Eukaryota</taxon>
        <taxon>Viridiplantae</taxon>
        <taxon>Streptophyta</taxon>
        <taxon>Embryophyta</taxon>
        <taxon>Tracheophyta</taxon>
        <taxon>Spermatophyta</taxon>
        <taxon>Magnoliopsida</taxon>
        <taxon>eudicotyledons</taxon>
        <taxon>Gunneridae</taxon>
        <taxon>Pentapetalae</taxon>
        <taxon>rosids</taxon>
        <taxon>fabids</taxon>
        <taxon>Malpighiales</taxon>
        <taxon>Linaceae</taxon>
        <taxon>Linum</taxon>
    </lineage>
</organism>
<evidence type="ECO:0000256" key="4">
    <source>
        <dbReference type="SAM" id="MobiDB-lite"/>
    </source>
</evidence>
<dbReference type="GO" id="GO:0005634">
    <property type="term" value="C:nucleus"/>
    <property type="evidence" value="ECO:0007669"/>
    <property type="project" value="UniProtKB-SubCell"/>
</dbReference>
<name>A0AAV2CZP0_9ROSI</name>
<feature type="compositionally biased region" description="Polar residues" evidence="4">
    <location>
        <begin position="318"/>
        <end position="328"/>
    </location>
</feature>